<keyword evidence="2" id="KW-1133">Transmembrane helix</keyword>
<keyword evidence="2" id="KW-0472">Membrane</keyword>
<dbReference type="RefSeq" id="WP_175373932.1">
    <property type="nucleotide sequence ID" value="NZ_JABWCS010000219.1"/>
</dbReference>
<protein>
    <recommendedName>
        <fullName evidence="5">DUF4367 domain-containing protein</fullName>
    </recommendedName>
</protein>
<evidence type="ECO:0000256" key="1">
    <source>
        <dbReference type="SAM" id="MobiDB-lite"/>
    </source>
</evidence>
<feature type="region of interest" description="Disordered" evidence="1">
    <location>
        <begin position="1"/>
        <end position="20"/>
    </location>
</feature>
<dbReference type="EMBL" id="JABWCS010000219">
    <property type="protein sequence ID" value="NUU63538.1"/>
    <property type="molecule type" value="Genomic_DNA"/>
</dbReference>
<keyword evidence="2" id="KW-0812">Transmembrane</keyword>
<organism evidence="3 4">
    <name type="scientific">Paenibacillus agri</name>
    <dbReference type="NCBI Taxonomy" id="2744309"/>
    <lineage>
        <taxon>Bacteria</taxon>
        <taxon>Bacillati</taxon>
        <taxon>Bacillota</taxon>
        <taxon>Bacilli</taxon>
        <taxon>Bacillales</taxon>
        <taxon>Paenibacillaceae</taxon>
        <taxon>Paenibacillus</taxon>
    </lineage>
</organism>
<dbReference type="Proteomes" id="UP000564806">
    <property type="component" value="Unassembled WGS sequence"/>
</dbReference>
<dbReference type="AlphaFoldDB" id="A0A850EQQ6"/>
<accession>A0A850EQQ6</accession>
<gene>
    <name evidence="3" type="ORF">HPT30_24560</name>
</gene>
<name>A0A850EQQ6_9BACL</name>
<sequence length="393" mass="43610">MEQERFTAEEENVKKMSRNDSYQDIDVKDAVMKRIRTIHVQKAQDEAAFSQESNEPLMQRTQEAHQRQPRFKAKIAVSGVAAALLIAVTGFGIFKLAGDYATPERPLTAVKIIESQAGTPHVLKNSAGQVVLGVQNITQGDTPLPSPSPAALKYSERMNTYRDQVEAALNPGERAVFYVKDAELDKLATGLGYGTKLIDAARPQVYNDYTAFDKAWSEIDHSGIRIPSSLPDGYEFDQGRITDQTFLNQTTPKYLTVLQQLEAEAQADTSGKQVFIRKLEKSRAKHLQVNLDYIKNGAKRSIRLSVSELMTNGSTKVSILSGQSEEKWSIGGKEALFISISQAAGNQGGWLAANRLVYYDQDSNMLYTLSDVSKPLTKNEWLALAPVFIQQSR</sequence>
<evidence type="ECO:0000256" key="2">
    <source>
        <dbReference type="SAM" id="Phobius"/>
    </source>
</evidence>
<comment type="caution">
    <text evidence="3">The sequence shown here is derived from an EMBL/GenBank/DDBJ whole genome shotgun (WGS) entry which is preliminary data.</text>
</comment>
<evidence type="ECO:0000313" key="3">
    <source>
        <dbReference type="EMBL" id="NUU63538.1"/>
    </source>
</evidence>
<reference evidence="3" key="1">
    <citation type="submission" date="2020-06" db="EMBL/GenBank/DDBJ databases">
        <title>Paenibacillus sp. nov., isolated from soil.</title>
        <authorList>
            <person name="Seo Y.L."/>
        </authorList>
    </citation>
    <scope>NUCLEOTIDE SEQUENCE [LARGE SCALE GENOMIC DNA]</scope>
    <source>
        <strain evidence="3">JW14</strain>
    </source>
</reference>
<evidence type="ECO:0000313" key="4">
    <source>
        <dbReference type="Proteomes" id="UP000564806"/>
    </source>
</evidence>
<keyword evidence="4" id="KW-1185">Reference proteome</keyword>
<feature type="compositionally biased region" description="Basic and acidic residues" evidence="1">
    <location>
        <begin position="1"/>
        <end position="18"/>
    </location>
</feature>
<feature type="transmembrane region" description="Helical" evidence="2">
    <location>
        <begin position="75"/>
        <end position="94"/>
    </location>
</feature>
<proteinExistence type="predicted"/>
<evidence type="ECO:0008006" key="5">
    <source>
        <dbReference type="Google" id="ProtNLM"/>
    </source>
</evidence>